<keyword evidence="3" id="KW-1185">Reference proteome</keyword>
<evidence type="ECO:0000313" key="2">
    <source>
        <dbReference type="EMBL" id="KAL1140591.1"/>
    </source>
</evidence>
<dbReference type="EMBL" id="JBFDAA010000001">
    <property type="protein sequence ID" value="KAL1140591.1"/>
    <property type="molecule type" value="Genomic_DNA"/>
</dbReference>
<organism evidence="2 3">
    <name type="scientific">Ranatra chinensis</name>
    <dbReference type="NCBI Taxonomy" id="642074"/>
    <lineage>
        <taxon>Eukaryota</taxon>
        <taxon>Metazoa</taxon>
        <taxon>Ecdysozoa</taxon>
        <taxon>Arthropoda</taxon>
        <taxon>Hexapoda</taxon>
        <taxon>Insecta</taxon>
        <taxon>Pterygota</taxon>
        <taxon>Neoptera</taxon>
        <taxon>Paraneoptera</taxon>
        <taxon>Hemiptera</taxon>
        <taxon>Heteroptera</taxon>
        <taxon>Panheteroptera</taxon>
        <taxon>Nepomorpha</taxon>
        <taxon>Nepidae</taxon>
        <taxon>Ranatrinae</taxon>
        <taxon>Ranatra</taxon>
    </lineage>
</organism>
<feature type="signal peptide" evidence="1">
    <location>
        <begin position="1"/>
        <end position="24"/>
    </location>
</feature>
<comment type="caution">
    <text evidence="2">The sequence shown here is derived from an EMBL/GenBank/DDBJ whole genome shotgun (WGS) entry which is preliminary data.</text>
</comment>
<dbReference type="Proteomes" id="UP001558652">
    <property type="component" value="Unassembled WGS sequence"/>
</dbReference>
<evidence type="ECO:0000256" key="1">
    <source>
        <dbReference type="SAM" id="SignalP"/>
    </source>
</evidence>
<proteinExistence type="predicted"/>
<gene>
    <name evidence="2" type="ORF">AAG570_000521</name>
</gene>
<sequence>MLYSRLFAPWLLWLVYMLTERGSGAVGGAPNGSAAGWSVGAVCSGLAESGWAALRLANCRRPIATALPQAPPRLRHCLQTMHRLIESDSQADRWLRSFNLILHRYDCGQSYSVNFNCQHCQLEVWSSLMFFDLNRLRLVTIVSDVVEVMTHITE</sequence>
<keyword evidence="1" id="KW-0732">Signal</keyword>
<feature type="chain" id="PRO_5044816271" description="Secreted protein" evidence="1">
    <location>
        <begin position="25"/>
        <end position="154"/>
    </location>
</feature>
<protein>
    <recommendedName>
        <fullName evidence="4">Secreted protein</fullName>
    </recommendedName>
</protein>
<reference evidence="2 3" key="1">
    <citation type="submission" date="2024-07" db="EMBL/GenBank/DDBJ databases">
        <title>Chromosome-level genome assembly of the water stick insect Ranatra chinensis (Heteroptera: Nepidae).</title>
        <authorList>
            <person name="Liu X."/>
        </authorList>
    </citation>
    <scope>NUCLEOTIDE SEQUENCE [LARGE SCALE GENOMIC DNA]</scope>
    <source>
        <strain evidence="2">Cailab_2021Rc</strain>
        <tissue evidence="2">Muscle</tissue>
    </source>
</reference>
<evidence type="ECO:0008006" key="4">
    <source>
        <dbReference type="Google" id="ProtNLM"/>
    </source>
</evidence>
<name>A0ABD0YXB1_9HEMI</name>
<dbReference type="AlphaFoldDB" id="A0ABD0YXB1"/>
<accession>A0ABD0YXB1</accession>
<evidence type="ECO:0000313" key="3">
    <source>
        <dbReference type="Proteomes" id="UP001558652"/>
    </source>
</evidence>